<dbReference type="EMBL" id="CP036426">
    <property type="protein sequence ID" value="QDV32319.1"/>
    <property type="molecule type" value="Genomic_DNA"/>
</dbReference>
<proteinExistence type="predicted"/>
<accession>A0A518GUQ8</accession>
<sequence>MEDDRGDPRGFWSITLYQPDPSEVAATYLSQASVRNTHYSEADTAIVSVDPSTETLTVRPPSWGALAASTPVLFGEGATALGLEPGEVYYVAGAPVATVDPATGETTYAIQVSNQWIPDLSPANVPIQNSGGPGAIVDLQEEASPGPVAYGVVKPVSQLGSEQRSAGQLALNADGSLTLWFGPSLPPGVAASNWIPTPSAAFFGSLYPGRTVSTALQIIMWMYDPTPGDQPPSILPDDRGTTRLPESYIPPSLVIVG</sequence>
<dbReference type="AlphaFoldDB" id="A0A518GUQ8"/>
<name>A0A518GUQ8_9BACT</name>
<evidence type="ECO:0000313" key="3">
    <source>
        <dbReference type="Proteomes" id="UP000317835"/>
    </source>
</evidence>
<evidence type="ECO:0000259" key="1">
    <source>
        <dbReference type="Pfam" id="PF06742"/>
    </source>
</evidence>
<keyword evidence="3" id="KW-1185">Reference proteome</keyword>
<dbReference type="SUPFAM" id="SSF160935">
    <property type="entry name" value="VPA0735-like"/>
    <property type="match status" value="1"/>
</dbReference>
<feature type="domain" description="DUF1214" evidence="1">
    <location>
        <begin position="163"/>
        <end position="203"/>
    </location>
</feature>
<reference evidence="2 3" key="1">
    <citation type="submission" date="2019-02" db="EMBL/GenBank/DDBJ databases">
        <title>Deep-cultivation of Planctomycetes and their phenomic and genomic characterization uncovers novel biology.</title>
        <authorList>
            <person name="Wiegand S."/>
            <person name="Jogler M."/>
            <person name="Boedeker C."/>
            <person name="Pinto D."/>
            <person name="Vollmers J."/>
            <person name="Rivas-Marin E."/>
            <person name="Kohn T."/>
            <person name="Peeters S.H."/>
            <person name="Heuer A."/>
            <person name="Rast P."/>
            <person name="Oberbeckmann S."/>
            <person name="Bunk B."/>
            <person name="Jeske O."/>
            <person name="Meyerdierks A."/>
            <person name="Storesund J.E."/>
            <person name="Kallscheuer N."/>
            <person name="Luecker S."/>
            <person name="Lage O.M."/>
            <person name="Pohl T."/>
            <person name="Merkel B.J."/>
            <person name="Hornburger P."/>
            <person name="Mueller R.-W."/>
            <person name="Bruemmer F."/>
            <person name="Labrenz M."/>
            <person name="Spormann A.M."/>
            <person name="Op den Camp H."/>
            <person name="Overmann J."/>
            <person name="Amann R."/>
            <person name="Jetten M.S.M."/>
            <person name="Mascher T."/>
            <person name="Medema M.H."/>
            <person name="Devos D.P."/>
            <person name="Kaster A.-K."/>
            <person name="Ovreas L."/>
            <person name="Rohde M."/>
            <person name="Galperin M.Y."/>
            <person name="Jogler C."/>
        </authorList>
    </citation>
    <scope>NUCLEOTIDE SEQUENCE [LARGE SCALE GENOMIC DNA]</scope>
    <source>
        <strain evidence="2 3">ElP</strain>
    </source>
</reference>
<gene>
    <name evidence="2" type="ORF">ElP_01470</name>
</gene>
<evidence type="ECO:0000313" key="2">
    <source>
        <dbReference type="EMBL" id="QDV32319.1"/>
    </source>
</evidence>
<dbReference type="Pfam" id="PF06742">
    <property type="entry name" value="DUF1214"/>
    <property type="match status" value="1"/>
</dbReference>
<protein>
    <recommendedName>
        <fullName evidence="1">DUF1214 domain-containing protein</fullName>
    </recommendedName>
</protein>
<organism evidence="2 3">
    <name type="scientific">Tautonia plasticadhaerens</name>
    <dbReference type="NCBI Taxonomy" id="2527974"/>
    <lineage>
        <taxon>Bacteria</taxon>
        <taxon>Pseudomonadati</taxon>
        <taxon>Planctomycetota</taxon>
        <taxon>Planctomycetia</taxon>
        <taxon>Isosphaerales</taxon>
        <taxon>Isosphaeraceae</taxon>
        <taxon>Tautonia</taxon>
    </lineage>
</organism>
<dbReference type="Gene3D" id="2.60.120.1600">
    <property type="match status" value="1"/>
</dbReference>
<dbReference type="KEGG" id="tpla:ElP_01470"/>
<dbReference type="Proteomes" id="UP000317835">
    <property type="component" value="Chromosome"/>
</dbReference>
<dbReference type="InterPro" id="IPR010621">
    <property type="entry name" value="DUF1214"/>
</dbReference>
<dbReference type="RefSeq" id="WP_197446612.1">
    <property type="nucleotide sequence ID" value="NZ_CP036426.1"/>
</dbReference>